<name>E9GVR2_DAPPU</name>
<dbReference type="Proteomes" id="UP000000305">
    <property type="component" value="Unassembled WGS sequence"/>
</dbReference>
<keyword evidence="3" id="KW-1185">Reference proteome</keyword>
<dbReference type="HOGENOM" id="CLU_869486_0_0_1"/>
<evidence type="ECO:0000256" key="1">
    <source>
        <dbReference type="SAM" id="MobiDB-lite"/>
    </source>
</evidence>
<proteinExistence type="predicted"/>
<organism evidence="2 3">
    <name type="scientific">Daphnia pulex</name>
    <name type="common">Water flea</name>
    <dbReference type="NCBI Taxonomy" id="6669"/>
    <lineage>
        <taxon>Eukaryota</taxon>
        <taxon>Metazoa</taxon>
        <taxon>Ecdysozoa</taxon>
        <taxon>Arthropoda</taxon>
        <taxon>Crustacea</taxon>
        <taxon>Branchiopoda</taxon>
        <taxon>Diplostraca</taxon>
        <taxon>Cladocera</taxon>
        <taxon>Anomopoda</taxon>
        <taxon>Daphniidae</taxon>
        <taxon>Daphnia</taxon>
    </lineage>
</organism>
<feature type="compositionally biased region" description="Basic and acidic residues" evidence="1">
    <location>
        <begin position="292"/>
        <end position="303"/>
    </location>
</feature>
<evidence type="ECO:0000313" key="3">
    <source>
        <dbReference type="Proteomes" id="UP000000305"/>
    </source>
</evidence>
<feature type="region of interest" description="Disordered" evidence="1">
    <location>
        <begin position="292"/>
        <end position="320"/>
    </location>
</feature>
<accession>E9GVR2</accession>
<dbReference type="OrthoDB" id="79480at2759"/>
<dbReference type="PhylomeDB" id="E9GVR2"/>
<dbReference type="STRING" id="6669.E9GVR2"/>
<sequence length="320" mass="36222">MPSLEKCDRSYCIFMKIVDLLFGEPGLNKVIHWAQDILSAKIYTIFDYDFDSNDEWEVEPNEPSIDSESEKEIHPMIMRFVDEVFVVPDGFLMSDDEFPDCGPKTAKPSAAQKPFRVLEIKPTLNLKPKHFSVLQLYAAEEFFDSLPIKTVSSKLNWKNGESPMADKALCSNTPKKIVSKEWNCDNGESPMADGVTRSGNKSSMWLVNDNDVPALIRMLHGTFQNKEKIAKDFKLHLEPNRAEESKDGPSQVQILLEINEIASWRKYVLACHGLAGLSANLNWELCTEMKKRGRKADDSRSEEDTPPAKTARMSLSSKLV</sequence>
<gene>
    <name evidence="2" type="ORF">DAPPUDRAFT_322375</name>
</gene>
<dbReference type="InParanoid" id="E9GVR2"/>
<protein>
    <submittedName>
        <fullName evidence="2">Uncharacterized protein</fullName>
    </submittedName>
</protein>
<reference evidence="2 3" key="1">
    <citation type="journal article" date="2011" name="Science">
        <title>The ecoresponsive genome of Daphnia pulex.</title>
        <authorList>
            <person name="Colbourne J.K."/>
            <person name="Pfrender M.E."/>
            <person name="Gilbert D."/>
            <person name="Thomas W.K."/>
            <person name="Tucker A."/>
            <person name="Oakley T.H."/>
            <person name="Tokishita S."/>
            <person name="Aerts A."/>
            <person name="Arnold G.J."/>
            <person name="Basu M.K."/>
            <person name="Bauer D.J."/>
            <person name="Caceres C.E."/>
            <person name="Carmel L."/>
            <person name="Casola C."/>
            <person name="Choi J.H."/>
            <person name="Detter J.C."/>
            <person name="Dong Q."/>
            <person name="Dusheyko S."/>
            <person name="Eads B.D."/>
            <person name="Frohlich T."/>
            <person name="Geiler-Samerotte K.A."/>
            <person name="Gerlach D."/>
            <person name="Hatcher P."/>
            <person name="Jogdeo S."/>
            <person name="Krijgsveld J."/>
            <person name="Kriventseva E.V."/>
            <person name="Kultz D."/>
            <person name="Laforsch C."/>
            <person name="Lindquist E."/>
            <person name="Lopez J."/>
            <person name="Manak J.R."/>
            <person name="Muller J."/>
            <person name="Pangilinan J."/>
            <person name="Patwardhan R.P."/>
            <person name="Pitluck S."/>
            <person name="Pritham E.J."/>
            <person name="Rechtsteiner A."/>
            <person name="Rho M."/>
            <person name="Rogozin I.B."/>
            <person name="Sakarya O."/>
            <person name="Salamov A."/>
            <person name="Schaack S."/>
            <person name="Shapiro H."/>
            <person name="Shiga Y."/>
            <person name="Skalitzky C."/>
            <person name="Smith Z."/>
            <person name="Souvorov A."/>
            <person name="Sung W."/>
            <person name="Tang Z."/>
            <person name="Tsuchiya D."/>
            <person name="Tu H."/>
            <person name="Vos H."/>
            <person name="Wang M."/>
            <person name="Wolf Y.I."/>
            <person name="Yamagata H."/>
            <person name="Yamada T."/>
            <person name="Ye Y."/>
            <person name="Shaw J.R."/>
            <person name="Andrews J."/>
            <person name="Crease T.J."/>
            <person name="Tang H."/>
            <person name="Lucas S.M."/>
            <person name="Robertson H.M."/>
            <person name="Bork P."/>
            <person name="Koonin E.V."/>
            <person name="Zdobnov E.M."/>
            <person name="Grigoriev I.V."/>
            <person name="Lynch M."/>
            <person name="Boore J.L."/>
        </authorList>
    </citation>
    <scope>NUCLEOTIDE SEQUENCE [LARGE SCALE GENOMIC DNA]</scope>
</reference>
<dbReference type="EMBL" id="GL732568">
    <property type="protein sequence ID" value="EFX76454.1"/>
    <property type="molecule type" value="Genomic_DNA"/>
</dbReference>
<evidence type="ECO:0000313" key="2">
    <source>
        <dbReference type="EMBL" id="EFX76454.1"/>
    </source>
</evidence>
<dbReference type="AlphaFoldDB" id="E9GVR2"/>
<dbReference type="KEGG" id="dpx:DAPPUDRAFT_322375"/>